<sequence>MNPAAPSQYANDLECAGLISRNNLKSINGSRGRYDRNENMAERKVNSTNNQIKTKGDRTSVVNLDVMVAAEMAVSVPIEEARIY</sequence>
<keyword evidence="2" id="KW-1185">Reference proteome</keyword>
<protein>
    <submittedName>
        <fullName evidence="1">Uncharacterized protein</fullName>
    </submittedName>
</protein>
<dbReference type="Proteomes" id="UP001234178">
    <property type="component" value="Unassembled WGS sequence"/>
</dbReference>
<dbReference type="EMBL" id="JAOYFB010000037">
    <property type="protein sequence ID" value="KAK4024483.1"/>
    <property type="molecule type" value="Genomic_DNA"/>
</dbReference>
<organism evidence="1 2">
    <name type="scientific">Daphnia magna</name>
    <dbReference type="NCBI Taxonomy" id="35525"/>
    <lineage>
        <taxon>Eukaryota</taxon>
        <taxon>Metazoa</taxon>
        <taxon>Ecdysozoa</taxon>
        <taxon>Arthropoda</taxon>
        <taxon>Crustacea</taxon>
        <taxon>Branchiopoda</taxon>
        <taxon>Diplostraca</taxon>
        <taxon>Cladocera</taxon>
        <taxon>Anomopoda</taxon>
        <taxon>Daphniidae</taxon>
        <taxon>Daphnia</taxon>
    </lineage>
</organism>
<comment type="caution">
    <text evidence="1">The sequence shown here is derived from an EMBL/GenBank/DDBJ whole genome shotgun (WGS) entry which is preliminary data.</text>
</comment>
<evidence type="ECO:0000313" key="2">
    <source>
        <dbReference type="Proteomes" id="UP001234178"/>
    </source>
</evidence>
<reference evidence="1 2" key="1">
    <citation type="journal article" date="2023" name="Nucleic Acids Res.">
        <title>The hologenome of Daphnia magna reveals possible DNA methylation and microbiome-mediated evolution of the host genome.</title>
        <authorList>
            <person name="Chaturvedi A."/>
            <person name="Li X."/>
            <person name="Dhandapani V."/>
            <person name="Marshall H."/>
            <person name="Kissane S."/>
            <person name="Cuenca-Cambronero M."/>
            <person name="Asole G."/>
            <person name="Calvet F."/>
            <person name="Ruiz-Romero M."/>
            <person name="Marangio P."/>
            <person name="Guigo R."/>
            <person name="Rago D."/>
            <person name="Mirbahai L."/>
            <person name="Eastwood N."/>
            <person name="Colbourne J.K."/>
            <person name="Zhou J."/>
            <person name="Mallon E."/>
            <person name="Orsini L."/>
        </authorList>
    </citation>
    <scope>NUCLEOTIDE SEQUENCE [LARGE SCALE GENOMIC DNA]</scope>
    <source>
        <strain evidence="1">LRV0_1</strain>
    </source>
</reference>
<name>A0ABR0AH91_9CRUS</name>
<evidence type="ECO:0000313" key="1">
    <source>
        <dbReference type="EMBL" id="KAK4024483.1"/>
    </source>
</evidence>
<accession>A0ABR0AH91</accession>
<proteinExistence type="predicted"/>
<gene>
    <name evidence="1" type="ORF">OUZ56_009906</name>
</gene>